<dbReference type="Proteomes" id="UP000037558">
    <property type="component" value="Unassembled WGS sequence"/>
</dbReference>
<dbReference type="InterPro" id="IPR011701">
    <property type="entry name" value="MFS"/>
</dbReference>
<reference evidence="9" key="1">
    <citation type="submission" date="2015-08" db="EMBL/GenBank/DDBJ databases">
        <title>Fjat-14210 dsm16467.</title>
        <authorList>
            <person name="Liu B."/>
            <person name="Wang J."/>
            <person name="Zhu Y."/>
            <person name="Liu G."/>
            <person name="Chen Q."/>
            <person name="Chen Z."/>
            <person name="Lan J."/>
            <person name="Che J."/>
            <person name="Ge C."/>
            <person name="Shi H."/>
            <person name="Pan Z."/>
            <person name="Liu X."/>
        </authorList>
    </citation>
    <scope>NUCLEOTIDE SEQUENCE [LARGE SCALE GENOMIC DNA]</scope>
    <source>
        <strain evidence="9">DSM 16467</strain>
    </source>
</reference>
<feature type="transmembrane region" description="Helical" evidence="6">
    <location>
        <begin position="367"/>
        <end position="389"/>
    </location>
</feature>
<dbReference type="InterPro" id="IPR036259">
    <property type="entry name" value="MFS_trans_sf"/>
</dbReference>
<dbReference type="SUPFAM" id="SSF103473">
    <property type="entry name" value="MFS general substrate transporter"/>
    <property type="match status" value="1"/>
</dbReference>
<feature type="transmembrane region" description="Helical" evidence="6">
    <location>
        <begin position="339"/>
        <end position="361"/>
    </location>
</feature>
<dbReference type="Gene3D" id="1.20.1250.20">
    <property type="entry name" value="MFS general substrate transporter like domains"/>
    <property type="match status" value="2"/>
</dbReference>
<accession>A0A0M0KWH6</accession>
<organism evidence="8 9">
    <name type="scientific">Priestia koreensis</name>
    <dbReference type="NCBI Taxonomy" id="284581"/>
    <lineage>
        <taxon>Bacteria</taxon>
        <taxon>Bacillati</taxon>
        <taxon>Bacillota</taxon>
        <taxon>Bacilli</taxon>
        <taxon>Bacillales</taxon>
        <taxon>Bacillaceae</taxon>
        <taxon>Priestia</taxon>
    </lineage>
</organism>
<dbReference type="InterPro" id="IPR020846">
    <property type="entry name" value="MFS_dom"/>
</dbReference>
<feature type="transmembrane region" description="Helical" evidence="6">
    <location>
        <begin position="138"/>
        <end position="162"/>
    </location>
</feature>
<evidence type="ECO:0000313" key="9">
    <source>
        <dbReference type="Proteomes" id="UP000037558"/>
    </source>
</evidence>
<keyword evidence="3 6" id="KW-0812">Transmembrane</keyword>
<feature type="transmembrane region" description="Helical" evidence="6">
    <location>
        <begin position="304"/>
        <end position="327"/>
    </location>
</feature>
<feature type="transmembrane region" description="Helical" evidence="6">
    <location>
        <begin position="215"/>
        <end position="239"/>
    </location>
</feature>
<evidence type="ECO:0000256" key="6">
    <source>
        <dbReference type="SAM" id="Phobius"/>
    </source>
</evidence>
<feature type="transmembrane region" description="Helical" evidence="6">
    <location>
        <begin position="7"/>
        <end position="27"/>
    </location>
</feature>
<evidence type="ECO:0000313" key="8">
    <source>
        <dbReference type="EMBL" id="KOO42947.1"/>
    </source>
</evidence>
<feature type="transmembrane region" description="Helical" evidence="6">
    <location>
        <begin position="168"/>
        <end position="186"/>
    </location>
</feature>
<dbReference type="RefSeq" id="WP_053402752.1">
    <property type="nucleotide sequence ID" value="NZ_JAUKEN010000001.1"/>
</dbReference>
<dbReference type="GO" id="GO:0005886">
    <property type="term" value="C:plasma membrane"/>
    <property type="evidence" value="ECO:0007669"/>
    <property type="project" value="UniProtKB-SubCell"/>
</dbReference>
<evidence type="ECO:0000256" key="4">
    <source>
        <dbReference type="ARBA" id="ARBA00022989"/>
    </source>
</evidence>
<dbReference type="CDD" id="cd17353">
    <property type="entry name" value="MFS_OFA_like"/>
    <property type="match status" value="1"/>
</dbReference>
<dbReference type="EMBL" id="LILC01000023">
    <property type="protein sequence ID" value="KOO42947.1"/>
    <property type="molecule type" value="Genomic_DNA"/>
</dbReference>
<evidence type="ECO:0000259" key="7">
    <source>
        <dbReference type="PROSITE" id="PS50850"/>
    </source>
</evidence>
<keyword evidence="9" id="KW-1185">Reference proteome</keyword>
<comment type="caution">
    <text evidence="8">The sequence shown here is derived from an EMBL/GenBank/DDBJ whole genome shotgun (WGS) entry which is preliminary data.</text>
</comment>
<sequence length="410" mass="45060">MRENKGKWGVVVAAMSIHLSIGSIYAWSVFTKPIMQELKWGLTEVSLAFSLAILFLGLSASFSGHLIARIGSKRALLLSTMLFTNGMIGTGLAINLESLPLVYLFFGFLGGIGLGIGYITPISLVIQLFPTKRGLPSGVAIMGFGLAAVIASPVMQTLILRIGIANTFFFMGIVYFIIMFTASMYISSPKKLEIESGKDVQREEFPRQLIQTKRFYYLWILLFLNILCGIAILSIFSPLTQEKFHISAGEAASLIGVISLFNGFGRLLWSSLSDYIGRPNTYVCLFITQFIVFVFLLIGVGSPFFYILVSIVMVCYGGGFASLPAYISDIFGIKQTGIVHGYMLTAWAAAGLIGPILTSWLRETTGGYTVSLFFFSVFMGVAMILALLLKRDLKRREKKQDQTLSSTVNL</sequence>
<dbReference type="GO" id="GO:0022857">
    <property type="term" value="F:transmembrane transporter activity"/>
    <property type="evidence" value="ECO:0007669"/>
    <property type="project" value="InterPro"/>
</dbReference>
<evidence type="ECO:0000256" key="3">
    <source>
        <dbReference type="ARBA" id="ARBA00022692"/>
    </source>
</evidence>
<feature type="transmembrane region" description="Helical" evidence="6">
    <location>
        <begin position="251"/>
        <end position="269"/>
    </location>
</feature>
<evidence type="ECO:0000256" key="5">
    <source>
        <dbReference type="ARBA" id="ARBA00023136"/>
    </source>
</evidence>
<dbReference type="PATRIC" id="fig|284581.3.peg.3029"/>
<keyword evidence="2" id="KW-0813">Transport</keyword>
<evidence type="ECO:0000256" key="2">
    <source>
        <dbReference type="ARBA" id="ARBA00022448"/>
    </source>
</evidence>
<feature type="transmembrane region" description="Helical" evidence="6">
    <location>
        <begin position="75"/>
        <end position="96"/>
    </location>
</feature>
<dbReference type="STRING" id="284581.AMD01_17590"/>
<dbReference type="AlphaFoldDB" id="A0A0M0KWH6"/>
<feature type="transmembrane region" description="Helical" evidence="6">
    <location>
        <begin position="102"/>
        <end position="126"/>
    </location>
</feature>
<proteinExistence type="predicted"/>
<protein>
    <submittedName>
        <fullName evidence="8">MFS transporter</fullName>
    </submittedName>
</protein>
<gene>
    <name evidence="8" type="ORF">AMD01_17590</name>
</gene>
<name>A0A0M0KWH6_9BACI</name>
<dbReference type="PANTHER" id="PTHR11360:SF317">
    <property type="entry name" value="MAJOR FACILITATOR SUPERFAMILY (MFS) PROFILE DOMAIN-CONTAINING PROTEIN-RELATED"/>
    <property type="match status" value="1"/>
</dbReference>
<comment type="subcellular location">
    <subcellularLocation>
        <location evidence="1">Cell membrane</location>
        <topology evidence="1">Multi-pass membrane protein</topology>
    </subcellularLocation>
</comment>
<dbReference type="PANTHER" id="PTHR11360">
    <property type="entry name" value="MONOCARBOXYLATE TRANSPORTER"/>
    <property type="match status" value="1"/>
</dbReference>
<keyword evidence="5 6" id="KW-0472">Membrane</keyword>
<evidence type="ECO:0000256" key="1">
    <source>
        <dbReference type="ARBA" id="ARBA00004651"/>
    </source>
</evidence>
<dbReference type="PROSITE" id="PS50850">
    <property type="entry name" value="MFS"/>
    <property type="match status" value="1"/>
</dbReference>
<dbReference type="Pfam" id="PF07690">
    <property type="entry name" value="MFS_1"/>
    <property type="match status" value="1"/>
</dbReference>
<feature type="domain" description="Major facilitator superfamily (MFS) profile" evidence="7">
    <location>
        <begin position="1"/>
        <end position="394"/>
    </location>
</feature>
<feature type="transmembrane region" description="Helical" evidence="6">
    <location>
        <begin position="47"/>
        <end position="68"/>
    </location>
</feature>
<keyword evidence="4 6" id="KW-1133">Transmembrane helix</keyword>
<dbReference type="InterPro" id="IPR050327">
    <property type="entry name" value="Proton-linked_MCT"/>
</dbReference>
<feature type="transmembrane region" description="Helical" evidence="6">
    <location>
        <begin position="281"/>
        <end position="298"/>
    </location>
</feature>